<accession>A0AC35GMB3</accession>
<evidence type="ECO:0000313" key="1">
    <source>
        <dbReference type="Proteomes" id="UP000887580"/>
    </source>
</evidence>
<protein>
    <submittedName>
        <fullName evidence="2">Peptidase S8/S53 domain-containing protein</fullName>
    </submittedName>
</protein>
<proteinExistence type="predicted"/>
<dbReference type="WBParaSite" id="PS1159_v2.g6561.t1">
    <property type="protein sequence ID" value="PS1159_v2.g6561.t1"/>
    <property type="gene ID" value="PS1159_v2.g6561"/>
</dbReference>
<organism evidence="1 2">
    <name type="scientific">Panagrolaimus sp. PS1159</name>
    <dbReference type="NCBI Taxonomy" id="55785"/>
    <lineage>
        <taxon>Eukaryota</taxon>
        <taxon>Metazoa</taxon>
        <taxon>Ecdysozoa</taxon>
        <taxon>Nematoda</taxon>
        <taxon>Chromadorea</taxon>
        <taxon>Rhabditida</taxon>
        <taxon>Tylenchina</taxon>
        <taxon>Panagrolaimomorpha</taxon>
        <taxon>Panagrolaimoidea</taxon>
        <taxon>Panagrolaimidae</taxon>
        <taxon>Panagrolaimus</taxon>
    </lineage>
</organism>
<dbReference type="Proteomes" id="UP000887580">
    <property type="component" value="Unplaced"/>
</dbReference>
<reference evidence="2" key="1">
    <citation type="submission" date="2022-11" db="UniProtKB">
        <authorList>
            <consortium name="WormBaseParasite"/>
        </authorList>
    </citation>
    <scope>IDENTIFICATION</scope>
</reference>
<sequence length="260" mass="29167">MLYLKSKAFVYNLFSEKPYIPKNATQQDLFLSKYPEFDGRGIKIAIIDSGSDVSLEGLQKTSEGFPKIIDCFDFTESGNVETSVIKEMDSKNCLIGLSGKKLKIPDNWINPSGEWHLGLKALFKPSMVFSDVSEMLPEIDCIVWFNGEKWCVCIETYKRDLKKANILTNFGDEHEYGILILKKITMTYCIKIKNDGNFLEIYLPYNSHGSGVAQIAAANFPKNPEQNGMAPGAQIISMCISGPEKAFLLCPEKMECIKKA</sequence>
<name>A0AC35GMB3_9BILA</name>
<evidence type="ECO:0000313" key="2">
    <source>
        <dbReference type="WBParaSite" id="PS1159_v2.g6561.t1"/>
    </source>
</evidence>